<name>A0ABV0WGN4_9TELE</name>
<reference evidence="2 3" key="1">
    <citation type="submission" date="2021-06" db="EMBL/GenBank/DDBJ databases">
        <authorList>
            <person name="Palmer J.M."/>
        </authorList>
    </citation>
    <scope>NUCLEOTIDE SEQUENCE [LARGE SCALE GENOMIC DNA]</scope>
    <source>
        <strain evidence="2 3">XR_2019</strain>
        <tissue evidence="2">Muscle</tissue>
    </source>
</reference>
<feature type="non-terminal residue" evidence="2">
    <location>
        <position position="1"/>
    </location>
</feature>
<evidence type="ECO:0000313" key="3">
    <source>
        <dbReference type="Proteomes" id="UP001444071"/>
    </source>
</evidence>
<accession>A0ABV0WGN4</accession>
<dbReference type="EMBL" id="JAHRIM010042689">
    <property type="protein sequence ID" value="MEQ2267622.1"/>
    <property type="molecule type" value="Genomic_DNA"/>
</dbReference>
<gene>
    <name evidence="2" type="ORF">XENORESO_008323</name>
</gene>
<comment type="caution">
    <text evidence="2">The sequence shown here is derived from an EMBL/GenBank/DDBJ whole genome shotgun (WGS) entry which is preliminary data.</text>
</comment>
<dbReference type="Proteomes" id="UP001444071">
    <property type="component" value="Unassembled WGS sequence"/>
</dbReference>
<organism evidence="2 3">
    <name type="scientific">Xenotaenia resolanae</name>
    <dbReference type="NCBI Taxonomy" id="208358"/>
    <lineage>
        <taxon>Eukaryota</taxon>
        <taxon>Metazoa</taxon>
        <taxon>Chordata</taxon>
        <taxon>Craniata</taxon>
        <taxon>Vertebrata</taxon>
        <taxon>Euteleostomi</taxon>
        <taxon>Actinopterygii</taxon>
        <taxon>Neopterygii</taxon>
        <taxon>Teleostei</taxon>
        <taxon>Neoteleostei</taxon>
        <taxon>Acanthomorphata</taxon>
        <taxon>Ovalentaria</taxon>
        <taxon>Atherinomorphae</taxon>
        <taxon>Cyprinodontiformes</taxon>
        <taxon>Goodeidae</taxon>
        <taxon>Xenotaenia</taxon>
    </lineage>
</organism>
<evidence type="ECO:0000256" key="1">
    <source>
        <dbReference type="SAM" id="MobiDB-lite"/>
    </source>
</evidence>
<protein>
    <submittedName>
        <fullName evidence="2">Uncharacterized protein</fullName>
    </submittedName>
</protein>
<feature type="compositionally biased region" description="Polar residues" evidence="1">
    <location>
        <begin position="28"/>
        <end position="42"/>
    </location>
</feature>
<feature type="region of interest" description="Disordered" evidence="1">
    <location>
        <begin position="28"/>
        <end position="53"/>
    </location>
</feature>
<keyword evidence="3" id="KW-1185">Reference proteome</keyword>
<sequence length="100" mass="11267">VDQATLLAGDIWTLECFPAGSRPWQFLQPDQANPFHPSTASLGSPEAPADPAQPRCFQTHNLSPWWIEPHLNPSRPTRFPRSTLLSLFRVNTFLETLLCL</sequence>
<evidence type="ECO:0000313" key="2">
    <source>
        <dbReference type="EMBL" id="MEQ2267622.1"/>
    </source>
</evidence>
<proteinExistence type="predicted"/>